<keyword evidence="4" id="KW-1185">Reference proteome</keyword>
<reference evidence="3 4" key="1">
    <citation type="submission" date="2019-06" db="EMBL/GenBank/DDBJ databases">
        <title>Whole genome shotgun sequence of Cellulomonas gelida NBRC 3748.</title>
        <authorList>
            <person name="Hosoyama A."/>
            <person name="Uohara A."/>
            <person name="Ohji S."/>
            <person name="Ichikawa N."/>
        </authorList>
    </citation>
    <scope>NUCLEOTIDE SEQUENCE [LARGE SCALE GENOMIC DNA]</scope>
    <source>
        <strain evidence="3 4">NBRC 3748</strain>
    </source>
</reference>
<accession>A0A4Y3KR19</accession>
<dbReference type="Proteomes" id="UP000320461">
    <property type="component" value="Unassembled WGS sequence"/>
</dbReference>
<evidence type="ECO:0000313" key="4">
    <source>
        <dbReference type="Proteomes" id="UP000320461"/>
    </source>
</evidence>
<protein>
    <recommendedName>
        <fullName evidence="5">Secreted protein</fullName>
    </recommendedName>
</protein>
<evidence type="ECO:0008006" key="5">
    <source>
        <dbReference type="Google" id="ProtNLM"/>
    </source>
</evidence>
<organism evidence="3 4">
    <name type="scientific">Cellulomonas gelida</name>
    <dbReference type="NCBI Taxonomy" id="1712"/>
    <lineage>
        <taxon>Bacteria</taxon>
        <taxon>Bacillati</taxon>
        <taxon>Actinomycetota</taxon>
        <taxon>Actinomycetes</taxon>
        <taxon>Micrococcales</taxon>
        <taxon>Cellulomonadaceae</taxon>
        <taxon>Cellulomonas</taxon>
    </lineage>
</organism>
<dbReference type="AlphaFoldDB" id="A0A4Y3KR19"/>
<keyword evidence="2" id="KW-0732">Signal</keyword>
<evidence type="ECO:0000256" key="1">
    <source>
        <dbReference type="SAM" id="MobiDB-lite"/>
    </source>
</evidence>
<comment type="caution">
    <text evidence="3">The sequence shown here is derived from an EMBL/GenBank/DDBJ whole genome shotgun (WGS) entry which is preliminary data.</text>
</comment>
<evidence type="ECO:0000313" key="3">
    <source>
        <dbReference type="EMBL" id="GEA85625.1"/>
    </source>
</evidence>
<feature type="region of interest" description="Disordered" evidence="1">
    <location>
        <begin position="23"/>
        <end position="82"/>
    </location>
</feature>
<feature type="signal peptide" evidence="2">
    <location>
        <begin position="1"/>
        <end position="21"/>
    </location>
</feature>
<feature type="chain" id="PRO_5038480542" description="Secreted protein" evidence="2">
    <location>
        <begin position="22"/>
        <end position="82"/>
    </location>
</feature>
<proteinExistence type="predicted"/>
<gene>
    <name evidence="3" type="ORF">CGE01nite_28760</name>
</gene>
<sequence length="82" mass="8027">MLVAPAAFLIQAVVLSTAAMSGVGGSCGAEPGERSPDVTFSSTEAAGLPDDESAPGLGPDEPGFGPDEEAGEVADFTAVFSP</sequence>
<evidence type="ECO:0000256" key="2">
    <source>
        <dbReference type="SAM" id="SignalP"/>
    </source>
</evidence>
<name>A0A4Y3KR19_9CELL</name>
<dbReference type="EMBL" id="BJLQ01000041">
    <property type="protein sequence ID" value="GEA85625.1"/>
    <property type="molecule type" value="Genomic_DNA"/>
</dbReference>